<dbReference type="Pfam" id="PF00080">
    <property type="entry name" value="Sod_Cu"/>
    <property type="match status" value="1"/>
</dbReference>
<dbReference type="PROSITE" id="PS00087">
    <property type="entry name" value="SOD_CU_ZN_1"/>
    <property type="match status" value="1"/>
</dbReference>
<dbReference type="InterPro" id="IPR001424">
    <property type="entry name" value="SOD_Cu_Zn_dom"/>
</dbReference>
<comment type="cofactor">
    <cofactor evidence="1">
        <name>Cu cation</name>
        <dbReference type="ChEBI" id="CHEBI:23378"/>
    </cofactor>
    <text evidence="1">Binds 1 copper ion per subunit.</text>
</comment>
<feature type="signal peptide" evidence="3">
    <location>
        <begin position="1"/>
        <end position="18"/>
    </location>
</feature>
<keyword evidence="1" id="KW-0560">Oxidoreductase</keyword>
<dbReference type="GO" id="GO:0004784">
    <property type="term" value="F:superoxide dismutase activity"/>
    <property type="evidence" value="ECO:0007669"/>
    <property type="project" value="UniProtKB-EC"/>
</dbReference>
<dbReference type="InterPro" id="IPR024134">
    <property type="entry name" value="SOD_Cu/Zn_/chaperone"/>
</dbReference>
<feature type="compositionally biased region" description="Basic and acidic residues" evidence="2">
    <location>
        <begin position="104"/>
        <end position="136"/>
    </location>
</feature>
<name>Q5GR13_MEGCR</name>
<feature type="domain" description="Superoxide dismutase copper/zinc binding" evidence="4">
    <location>
        <begin position="264"/>
        <end position="378"/>
    </location>
</feature>
<dbReference type="CDD" id="cd00305">
    <property type="entry name" value="Cu-Zn_Superoxide_Dismutase"/>
    <property type="match status" value="1"/>
</dbReference>
<keyword evidence="1" id="KW-0186">Copper</keyword>
<feature type="region of interest" description="Disordered" evidence="2">
    <location>
        <begin position="94"/>
        <end position="148"/>
    </location>
</feature>
<keyword evidence="3" id="KW-0732">Signal</keyword>
<dbReference type="Gene3D" id="2.60.40.200">
    <property type="entry name" value="Superoxide dismutase, copper/zinc binding domain"/>
    <property type="match status" value="1"/>
</dbReference>
<sequence>MKLWYFLLVVVAVLNADAKKAKKTRGRGKDKSGGSMAELDSLKKNLSALWTEVNDFGSSRVMVHVHGMGDDDADTHHDGAGTHVHIHMHLDDEKHHGHHGHGHGSHEHGKEKGGHGMDHGSHGDVMHHGSHGDGMHHGGHHGSQKHGNDEGAHGMHHGMHGMGHGQYHSEMKNPGMMKSNMDMMSVHAHLHHPESDEYMYARCEMGMNPVMANTPHNIQGTIFLRQKIYQPLEVLLHLKGFDVPAGDHDHSGHAAHMGHTHHTDHTGHAGHVHGFHVHEFGDMSNGCNSFGGHYNPDKVDHSGHESDTRHAGDWGNIECDMKGEVHADMNDTITSLVGPHSIIGRGIVIHMTHDDLGTGGDQGSLATGNAGARLACCTVAWSADLDWDQLRMHHDHQH</sequence>
<dbReference type="InterPro" id="IPR036423">
    <property type="entry name" value="SOD-like_Cu/Zn_dom_sf"/>
</dbReference>
<accession>Q5GR13</accession>
<dbReference type="SMR" id="Q5GR13"/>
<proteinExistence type="evidence at transcript level"/>
<dbReference type="EC" id="1.15.1.1" evidence="1"/>
<comment type="function">
    <text evidence="1">Destroys radicals which are normally produced within the cells and which are toxic to biological systems.</text>
</comment>
<evidence type="ECO:0000256" key="1">
    <source>
        <dbReference type="RuleBase" id="RU000393"/>
    </source>
</evidence>
<keyword evidence="1" id="KW-0862">Zinc</keyword>
<comment type="similarity">
    <text evidence="1">Belongs to the Cu-Zn superoxide dismutase family.</text>
</comment>
<dbReference type="PRINTS" id="PR00068">
    <property type="entry name" value="CUZNDISMTASE"/>
</dbReference>
<dbReference type="PANTHER" id="PTHR10003">
    <property type="entry name" value="SUPEROXIDE DISMUTASE CU-ZN -RELATED"/>
    <property type="match status" value="1"/>
</dbReference>
<organism evidence="5">
    <name type="scientific">Megathura crenulata</name>
    <name type="common">Giant keyhole limpet</name>
    <dbReference type="NCBI Taxonomy" id="55429"/>
    <lineage>
        <taxon>Eukaryota</taxon>
        <taxon>Metazoa</taxon>
        <taxon>Spiralia</taxon>
        <taxon>Lophotrochozoa</taxon>
        <taxon>Mollusca</taxon>
        <taxon>Gastropoda</taxon>
        <taxon>Vetigastropoda</taxon>
        <taxon>Lepetellida</taxon>
        <taxon>Fissurelloidea</taxon>
        <taxon>Fissurellidae</taxon>
        <taxon>Megathura</taxon>
    </lineage>
</organism>
<dbReference type="EMBL" id="AJ622942">
    <property type="protein sequence ID" value="CAF22060.1"/>
    <property type="molecule type" value="mRNA"/>
</dbReference>
<dbReference type="AlphaFoldDB" id="Q5GR13"/>
<keyword evidence="1" id="KW-0479">Metal-binding</keyword>
<evidence type="ECO:0000259" key="4">
    <source>
        <dbReference type="Pfam" id="PF00080"/>
    </source>
</evidence>
<dbReference type="SUPFAM" id="SSF49329">
    <property type="entry name" value="Cu,Zn superoxide dismutase-like"/>
    <property type="match status" value="1"/>
</dbReference>
<reference evidence="5" key="1">
    <citation type="submission" date="2004-01" db="EMBL/GenBank/DDBJ databases">
        <title>A copper zinc superoxide dismutase of M. crenulata.</title>
        <authorList>
            <person name="Lieb B."/>
        </authorList>
    </citation>
    <scope>NUCLEOTIDE SEQUENCE</scope>
    <source>
        <tissue evidence="5">Whole organism</tissue>
    </source>
</reference>
<dbReference type="InterPro" id="IPR018152">
    <property type="entry name" value="SOD_Cu/Zn_BS"/>
</dbReference>
<dbReference type="PROSITE" id="PS00332">
    <property type="entry name" value="SOD_CU_ZN_2"/>
    <property type="match status" value="1"/>
</dbReference>
<dbReference type="GO" id="GO:0005507">
    <property type="term" value="F:copper ion binding"/>
    <property type="evidence" value="ECO:0007669"/>
    <property type="project" value="InterPro"/>
</dbReference>
<protein>
    <recommendedName>
        <fullName evidence="1">Superoxide dismutase [Cu-Zn]</fullName>
        <ecNumber evidence="1">1.15.1.1</ecNumber>
    </recommendedName>
</protein>
<comment type="catalytic activity">
    <reaction evidence="1">
        <text>2 superoxide + 2 H(+) = H2O2 + O2</text>
        <dbReference type="Rhea" id="RHEA:20696"/>
        <dbReference type="ChEBI" id="CHEBI:15378"/>
        <dbReference type="ChEBI" id="CHEBI:15379"/>
        <dbReference type="ChEBI" id="CHEBI:16240"/>
        <dbReference type="ChEBI" id="CHEBI:18421"/>
        <dbReference type="EC" id="1.15.1.1"/>
    </reaction>
</comment>
<evidence type="ECO:0000256" key="3">
    <source>
        <dbReference type="SAM" id="SignalP"/>
    </source>
</evidence>
<evidence type="ECO:0000313" key="5">
    <source>
        <dbReference type="EMBL" id="CAF22060.1"/>
    </source>
</evidence>
<feature type="chain" id="PRO_5004257033" description="Superoxide dismutase [Cu-Zn]" evidence="3">
    <location>
        <begin position="19"/>
        <end position="398"/>
    </location>
</feature>
<evidence type="ECO:0000256" key="2">
    <source>
        <dbReference type="SAM" id="MobiDB-lite"/>
    </source>
</evidence>
<comment type="cofactor">
    <cofactor evidence="1">
        <name>Zn(2+)</name>
        <dbReference type="ChEBI" id="CHEBI:29105"/>
    </cofactor>
    <text evidence="1">Binds 1 zinc ion per subunit.</text>
</comment>